<accession>A0A264VWH6</accession>
<proteinExistence type="predicted"/>
<evidence type="ECO:0000259" key="1">
    <source>
        <dbReference type="Pfam" id="PF12920"/>
    </source>
</evidence>
<evidence type="ECO:0000313" key="2">
    <source>
        <dbReference type="EMBL" id="OZS75674.1"/>
    </source>
</evidence>
<dbReference type="InterPro" id="IPR024769">
    <property type="entry name" value="TcdA/TcdB_pore_forming"/>
</dbReference>
<dbReference type="Pfam" id="PF12920">
    <property type="entry name" value="TcdA_TcdB_pore"/>
    <property type="match status" value="1"/>
</dbReference>
<reference evidence="2 3" key="1">
    <citation type="submission" date="2017-07" db="EMBL/GenBank/DDBJ databases">
        <title>blaIMP-27 on transferable plasmids in Proteus mirabilis and Providencia rettgeri.</title>
        <authorList>
            <person name="Potter R."/>
        </authorList>
    </citation>
    <scope>NUCLEOTIDE SEQUENCE [LARGE SCALE GENOMIC DNA]</scope>
    <source>
        <strain evidence="2 3">PR1</strain>
    </source>
</reference>
<dbReference type="CDD" id="cd20495">
    <property type="entry name" value="C58_PaToxP-like"/>
    <property type="match status" value="1"/>
</dbReference>
<gene>
    <name evidence="2" type="ORF">CHI95_05165</name>
</gene>
<protein>
    <recommendedName>
        <fullName evidence="1">TcdA/TcdB toxin pore forming domain-containing protein</fullName>
    </recommendedName>
</protein>
<dbReference type="SMR" id="A0A264VWH6"/>
<comment type="caution">
    <text evidence="2">The sequence shown here is derived from an EMBL/GenBank/DDBJ whole genome shotgun (WGS) entry which is preliminary data.</text>
</comment>
<name>A0A264VWH6_PRORE</name>
<sequence length="1965" mass="225160">MNAMTIKKHTEVIENINEIINKYTLDTSGLINIGSTAEKGDLTLTKYDNSRYNISYYDSDQPDQFLIKSYLLNNNNYDATHLYPSYVDIPKKTSDTFFLFTGALNKSSIIVTDYNKDYYRVYNDCRMNSSILYDDVVMSADYQDYKIKNGTNGNATAYMQFVNNDWQLILQKQEVKDFKGERKSFAIEGENRILKYIPNNKMDSINKNKFENTRKNTHVKIFSIAKKFNCLYVDEKGNNIFETERKLDSSKAWHEFITSISIKINNHVKMLKSFQEVWQKQLQELNGKINKTIDDKVKIKSLTRKLAQSDIQISLYYNHYNRILSEGNQIERSKLWWEIKKSKGMNAVVKNEEQSIYGGINEYKQTINERYENLVFVHKNSNKPSFRNSFSEGMNDFSEVNISGLKKNMTSIELKKLYLTQDLSPIERGALYQRINNVGHSEYIKYVLNETGKVSELFYSLNSQINRLMPQDFYLTLIGDDSRGRCYPLVRAMSVALAKDDQKGADTLFNKLYIASANPKDNDSILIKTALERLHSNVEAIEASFSHGRINIKETQSLLEAQQKTMMFAINSQNHSMLIGKTINDKKSHYYFYDPNFGLFSFNNSKELFSAFKKFMVDNKMADFYSAFGSNKDPVFEVISIITDDMSSVPVGNGLSVTHLSEPISLSLITKRESKTSRIVNKQLAIQRDIQLKGTLAMLEAEQWGYRLETSLANLSMNYQFNRKWVPIFSTLKEDEKGKYQLQFIDYDDPEKSHWIEMDDPTIKEFNHYYEKQVALFGENYFFDSKKIKPQKYIDNNSEYNINEPSFDGLNAGIAIQSLMLWYSDKNHNRNGMKNDNFNLALALKIHSYINYGMIFHGALNDLGKIVGIIRSGLNGNISYEAKNISLFSTSLAQTVNEGVTVLFNGALVGFDIYELTYAKDEPHKIIFSTQLAFDSASFVTGGLSLGTGALGVTEASVFMGGAGVIFAGLSIGFTGLARNYAVIGEDAKSVGRYFYQLDQAYKNNGYDYLPDKSIVLPRAGAVFKTIDLRNNQIEFDSQYIYRTSAHSAGGGRKNYIFWAGNFPTMVHDRQQAINIRKGIGYNMSSRYYGYLDAQIIALPITPKSYIKYDYNLWPGATTRHDSGFDVIRRLENTDKFDYDFYIFPSENTITQIFHEYVDTEIEIKLNNQYRHLVIPKIPNEWHGKIKYSIRGNGGVYKLSPQIGAEIELIDDSNKVSPSHWIISSELLNKNDIIVKSECIDFGGVEIKLGPSVSKKDFLYINNNNETYKIDFLKLSINLISEDGNKWVGHKEDLSNHLNKLNEQHKIMGQYILIENYQLGNVNVGRAFYQVSTGRYIFTDSSEQYTKNADLFSPLGTGACFYSKDNNILWLVDKDNKVQYMYIINNNARRNFELTKLWVSNENIYFSCRYPSEGVHEVANYMINGNEIILVSVSIDELTHYQLFEEKSVIPKDISDVIFGKYLLLIDKVKDKKTIYSKSVKLADIIQISGIDKNNNIYHYWLREKDGVIIRPTVTSYKLALDSKELFEPKDLIFVGFLLNNNGQEVFFFYSYKEKLIYRQVGENPNFFQIEKQGIKEINIEDIESVIFSQSKILITNNNGIVSQVNAQGNIQPVALNKKWFDLHPTRWWEEFGKLESNQGVYALLGLKMSHNQAIIPAWYENKSIVIAYQLSSLNTLQYLGIDEYRSAAIIFDMENKKLYWQPIVNEAALVKAFDKNNLKNTLSLPSMYEIYPNIKFDTVKKLKNGLLMYTTNDEILYYSKGENNLDGNKEGFSSSLLINGGNSRDIINPPVINNVKNIVLSAGDKEDSYVISRAAWLHYQAIIIDNNASDRLTDTLVLPVDDMNSLAVNRLGDDLILTDINTNSILIIRRIFSANAQGYEHLQLRFLNSNEDIRVKTIVDSYLLTDGLMVTNTPNESDEEILLAHDNQLAQLSSMTSSLNHRESMSRHQDIIQPSLVTAPVLVG</sequence>
<feature type="domain" description="TcdA/TcdB toxin pore forming" evidence="1">
    <location>
        <begin position="708"/>
        <end position="1373"/>
    </location>
</feature>
<dbReference type="EMBL" id="NOWC01000004">
    <property type="protein sequence ID" value="OZS75674.1"/>
    <property type="molecule type" value="Genomic_DNA"/>
</dbReference>
<evidence type="ECO:0000313" key="3">
    <source>
        <dbReference type="Proteomes" id="UP000216001"/>
    </source>
</evidence>
<organism evidence="2 3">
    <name type="scientific">Providencia rettgeri</name>
    <dbReference type="NCBI Taxonomy" id="587"/>
    <lineage>
        <taxon>Bacteria</taxon>
        <taxon>Pseudomonadati</taxon>
        <taxon>Pseudomonadota</taxon>
        <taxon>Gammaproteobacteria</taxon>
        <taxon>Enterobacterales</taxon>
        <taxon>Morganellaceae</taxon>
        <taxon>Providencia</taxon>
    </lineage>
</organism>
<dbReference type="Proteomes" id="UP000216001">
    <property type="component" value="Unassembled WGS sequence"/>
</dbReference>